<dbReference type="GO" id="GO:0000166">
    <property type="term" value="F:nucleotide binding"/>
    <property type="evidence" value="ECO:0007669"/>
    <property type="project" value="InterPro"/>
</dbReference>
<dbReference type="InterPro" id="IPR045222">
    <property type="entry name" value="Rpb4-like"/>
</dbReference>
<dbReference type="GeneID" id="25279926"/>
<proteinExistence type="inferred from homology"/>
<evidence type="ECO:0000256" key="4">
    <source>
        <dbReference type="SAM" id="MobiDB-lite"/>
    </source>
</evidence>
<dbReference type="GO" id="GO:0006352">
    <property type="term" value="P:DNA-templated transcription initiation"/>
    <property type="evidence" value="ECO:0007669"/>
    <property type="project" value="InterPro"/>
</dbReference>
<dbReference type="Gene3D" id="1.20.1250.40">
    <property type="match status" value="1"/>
</dbReference>
<evidence type="ECO:0000313" key="6">
    <source>
        <dbReference type="EMBL" id="KEF60149.1"/>
    </source>
</evidence>
<dbReference type="VEuPathDB" id="FungiDB:A1O9_04999"/>
<comment type="subcellular location">
    <subcellularLocation>
        <location evidence="1">Nucleus</location>
    </subcellularLocation>
</comment>
<comment type="similarity">
    <text evidence="3">Belongs to the eukaryotic RPB4 RNA polymerase subunit family.</text>
</comment>
<reference evidence="6 7" key="1">
    <citation type="submission" date="2013-03" db="EMBL/GenBank/DDBJ databases">
        <title>The Genome Sequence of Exophiala aquamarina CBS 119918.</title>
        <authorList>
            <consortium name="The Broad Institute Genomics Platform"/>
            <person name="Cuomo C."/>
            <person name="de Hoog S."/>
            <person name="Gorbushina A."/>
            <person name="Walker B."/>
            <person name="Young S.K."/>
            <person name="Zeng Q."/>
            <person name="Gargeya S."/>
            <person name="Fitzgerald M."/>
            <person name="Haas B."/>
            <person name="Abouelleil A."/>
            <person name="Allen A.W."/>
            <person name="Alvarado L."/>
            <person name="Arachchi H.M."/>
            <person name="Berlin A.M."/>
            <person name="Chapman S.B."/>
            <person name="Gainer-Dewar J."/>
            <person name="Goldberg J."/>
            <person name="Griggs A."/>
            <person name="Gujja S."/>
            <person name="Hansen M."/>
            <person name="Howarth C."/>
            <person name="Imamovic A."/>
            <person name="Ireland A."/>
            <person name="Larimer J."/>
            <person name="McCowan C."/>
            <person name="Murphy C."/>
            <person name="Pearson M."/>
            <person name="Poon T.W."/>
            <person name="Priest M."/>
            <person name="Roberts A."/>
            <person name="Saif S."/>
            <person name="Shea T."/>
            <person name="Sisk P."/>
            <person name="Sykes S."/>
            <person name="Wortman J."/>
            <person name="Nusbaum C."/>
            <person name="Birren B."/>
        </authorList>
    </citation>
    <scope>NUCLEOTIDE SEQUENCE [LARGE SCALE GENOMIC DNA]</scope>
    <source>
        <strain evidence="6 7">CBS 119918</strain>
    </source>
</reference>
<dbReference type="GO" id="GO:0030880">
    <property type="term" value="C:RNA polymerase complex"/>
    <property type="evidence" value="ECO:0007669"/>
    <property type="project" value="InterPro"/>
</dbReference>
<evidence type="ECO:0000256" key="3">
    <source>
        <dbReference type="ARBA" id="ARBA00025724"/>
    </source>
</evidence>
<evidence type="ECO:0000259" key="5">
    <source>
        <dbReference type="SMART" id="SM00657"/>
    </source>
</evidence>
<dbReference type="PANTHER" id="PTHR21297">
    <property type="entry name" value="DNA-DIRECTED RNA POLYMERASE II"/>
    <property type="match status" value="1"/>
</dbReference>
<comment type="caution">
    <text evidence="6">The sequence shown here is derived from an EMBL/GenBank/DDBJ whole genome shotgun (WGS) entry which is preliminary data.</text>
</comment>
<dbReference type="GO" id="GO:0005634">
    <property type="term" value="C:nucleus"/>
    <property type="evidence" value="ECO:0007669"/>
    <property type="project" value="UniProtKB-SubCell"/>
</dbReference>
<dbReference type="RefSeq" id="XP_013262739.1">
    <property type="nucleotide sequence ID" value="XM_013407285.1"/>
</dbReference>
<dbReference type="AlphaFoldDB" id="A0A072PJ47"/>
<dbReference type="HOGENOM" id="CLU_110332_0_0_1"/>
<accession>A0A072PJ47</accession>
<dbReference type="Pfam" id="PF03874">
    <property type="entry name" value="RNA_pol_Rpb4"/>
    <property type="match status" value="1"/>
</dbReference>
<dbReference type="EMBL" id="AMGV01000003">
    <property type="protein sequence ID" value="KEF60149.1"/>
    <property type="molecule type" value="Genomic_DNA"/>
</dbReference>
<dbReference type="InterPro" id="IPR006590">
    <property type="entry name" value="RNA_pol_Rpb4/RPC9_core"/>
</dbReference>
<protein>
    <recommendedName>
        <fullName evidence="5">RNA polymerase Rpb4/RPC9 core domain-containing protein</fullName>
    </recommendedName>
</protein>
<evidence type="ECO:0000256" key="1">
    <source>
        <dbReference type="ARBA" id="ARBA00004123"/>
    </source>
</evidence>
<dbReference type="InterPro" id="IPR005574">
    <property type="entry name" value="Rpb4/RPC9"/>
</dbReference>
<dbReference type="InterPro" id="IPR038324">
    <property type="entry name" value="Rpb4/RPC9_sf"/>
</dbReference>
<keyword evidence="2" id="KW-0539">Nucleus</keyword>
<dbReference type="Proteomes" id="UP000027920">
    <property type="component" value="Unassembled WGS sequence"/>
</dbReference>
<feature type="domain" description="RNA polymerase Rpb4/RPC9 core" evidence="5">
    <location>
        <begin position="26"/>
        <end position="150"/>
    </location>
</feature>
<feature type="region of interest" description="Disordered" evidence="4">
    <location>
        <begin position="1"/>
        <end position="20"/>
    </location>
</feature>
<evidence type="ECO:0000256" key="2">
    <source>
        <dbReference type="ARBA" id="ARBA00023242"/>
    </source>
</evidence>
<dbReference type="STRING" id="1182545.A0A072PJ47"/>
<organism evidence="6 7">
    <name type="scientific">Exophiala aquamarina CBS 119918</name>
    <dbReference type="NCBI Taxonomy" id="1182545"/>
    <lineage>
        <taxon>Eukaryota</taxon>
        <taxon>Fungi</taxon>
        <taxon>Dikarya</taxon>
        <taxon>Ascomycota</taxon>
        <taxon>Pezizomycotina</taxon>
        <taxon>Eurotiomycetes</taxon>
        <taxon>Chaetothyriomycetidae</taxon>
        <taxon>Chaetothyriales</taxon>
        <taxon>Herpotrichiellaceae</taxon>
        <taxon>Exophiala</taxon>
    </lineage>
</organism>
<gene>
    <name evidence="6" type="ORF">A1O9_04999</name>
</gene>
<dbReference type="OrthoDB" id="2186918at2759"/>
<dbReference type="SUPFAM" id="SSF47819">
    <property type="entry name" value="HRDC-like"/>
    <property type="match status" value="1"/>
</dbReference>
<dbReference type="InterPro" id="IPR010997">
    <property type="entry name" value="HRDC-like_sf"/>
</dbReference>
<evidence type="ECO:0000313" key="7">
    <source>
        <dbReference type="Proteomes" id="UP000027920"/>
    </source>
</evidence>
<dbReference type="SMART" id="SM00657">
    <property type="entry name" value="RPOL4c"/>
    <property type="match status" value="1"/>
</dbReference>
<keyword evidence="7" id="KW-1185">Reference proteome</keyword>
<name>A0A072PJ47_9EURO</name>
<sequence length="152" mass="16785">MPHAAPSREAPTANSDLSAGADLRLGEYADEVTLNLSEARIILLKTLSTRASRGGQFEETETTSKTRDYLEIFAVFKDLAEAQQVEGIIDSYGKRLERFEKSQLGSLVPTSSEEAKALIPSLEKKVENGTLSDDELDGICRELQRLKRQAQL</sequence>